<evidence type="ECO:0000259" key="8">
    <source>
        <dbReference type="Pfam" id="PF00483"/>
    </source>
</evidence>
<dbReference type="STRING" id="1561.NPD11_1536"/>
<sequence length="355" mass="40746">MIYGLILAGGKGSRLYPLSRAEKPKQFLDVINNKSFLVNTVERIAPLIDKKNIYVVTNQDYKEKIEEELGDIDNENIITEPMNKETATCIGLSAVRLLKKDRDAVMIVLPSDHYIENEKAYIETLAQAVELANRRRCIVTLGIYPDRPETGYGYIEMGNRVNGNRPAYKVARFTEKPNVEVAKDFIYKGTYLWNSGMFVFRADVILREIEKYLPSMHKPLMEIYKHIGEADEEQVINEQYKLIDGISIDFGVMQKTRKAYVIKCDFSWDDIGSFNALSRFLNKHRSNSISENVFLEECENCSVFGGKNLIIGLGVKDLVVVDAGDVLLVMDKNKDQEIKHLLKKLEMEEEYKKYL</sequence>
<dbReference type="InterPro" id="IPR051161">
    <property type="entry name" value="Mannose-6P_isomerase_type2"/>
</dbReference>
<dbReference type="Pfam" id="PF22640">
    <property type="entry name" value="ManC_GMP_beta-helix"/>
    <property type="match status" value="1"/>
</dbReference>
<organism evidence="10 11">
    <name type="scientific">Clostridium baratii str. Sullivan</name>
    <dbReference type="NCBI Taxonomy" id="1415775"/>
    <lineage>
        <taxon>Bacteria</taxon>
        <taxon>Bacillati</taxon>
        <taxon>Bacillota</taxon>
        <taxon>Clostridia</taxon>
        <taxon>Eubacteriales</taxon>
        <taxon>Clostridiaceae</taxon>
        <taxon>Clostridium</taxon>
    </lineage>
</organism>
<evidence type="ECO:0000313" key="11">
    <source>
        <dbReference type="Proteomes" id="UP000030635"/>
    </source>
</evidence>
<keyword evidence="11" id="KW-1185">Reference proteome</keyword>
<dbReference type="EC" id="2.7.7.13" evidence="2"/>
<dbReference type="HOGENOM" id="CLU_035527_0_1_9"/>
<dbReference type="Proteomes" id="UP000030635">
    <property type="component" value="Chromosome"/>
</dbReference>
<dbReference type="GO" id="GO:0004475">
    <property type="term" value="F:mannose-1-phosphate guanylyltransferase (GTP) activity"/>
    <property type="evidence" value="ECO:0007669"/>
    <property type="project" value="UniProtKB-EC"/>
</dbReference>
<evidence type="ECO:0000259" key="9">
    <source>
        <dbReference type="Pfam" id="PF22640"/>
    </source>
</evidence>
<dbReference type="GO" id="GO:0005525">
    <property type="term" value="F:GTP binding"/>
    <property type="evidence" value="ECO:0007669"/>
    <property type="project" value="UniProtKB-KW"/>
</dbReference>
<accession>A0A0A7FSZ9</accession>
<dbReference type="AlphaFoldDB" id="A0A0A7FSZ9"/>
<dbReference type="CDD" id="cd02509">
    <property type="entry name" value="GDP-M1P_Guanylyltransferase"/>
    <property type="match status" value="1"/>
</dbReference>
<dbReference type="InterPro" id="IPR029044">
    <property type="entry name" value="Nucleotide-diphossugar_trans"/>
</dbReference>
<dbReference type="InterPro" id="IPR049577">
    <property type="entry name" value="GMPP_N"/>
</dbReference>
<keyword evidence="10" id="KW-0413">Isomerase</keyword>
<reference evidence="10 11" key="1">
    <citation type="journal article" date="2015" name="Infect. Genet. Evol.">
        <title>Genomic sequences of six botulinum neurotoxin-producing strains representing three clostridial species illustrate the mobility and diversity of botulinum neurotoxin genes.</title>
        <authorList>
            <person name="Smith T.J."/>
            <person name="Hill K.K."/>
            <person name="Xie G."/>
            <person name="Foley B.T."/>
            <person name="Williamson C.H."/>
            <person name="Foster J.T."/>
            <person name="Johnson S.L."/>
            <person name="Chertkov O."/>
            <person name="Teshima H."/>
            <person name="Gibbons H.S."/>
            <person name="Johnsky L.A."/>
            <person name="Karavis M.A."/>
            <person name="Smith L.A."/>
        </authorList>
    </citation>
    <scope>NUCLEOTIDE SEQUENCE [LARGE SCALE GENOMIC DNA]</scope>
    <source>
        <strain evidence="10">Sullivan</strain>
    </source>
</reference>
<dbReference type="Gene3D" id="3.90.550.10">
    <property type="entry name" value="Spore Coat Polysaccharide Biosynthesis Protein SpsA, Chain A"/>
    <property type="match status" value="1"/>
</dbReference>
<name>A0A0A7FSZ9_9CLOT</name>
<evidence type="ECO:0000256" key="2">
    <source>
        <dbReference type="ARBA" id="ARBA00012387"/>
    </source>
</evidence>
<dbReference type="EMBL" id="CP006905">
    <property type="protein sequence ID" value="AIY82722.1"/>
    <property type="molecule type" value="Genomic_DNA"/>
</dbReference>
<dbReference type="OrthoDB" id="9806359at2"/>
<dbReference type="InterPro" id="IPR005835">
    <property type="entry name" value="NTP_transferase_dom"/>
</dbReference>
<evidence type="ECO:0000256" key="7">
    <source>
        <dbReference type="ARBA" id="ARBA00047343"/>
    </source>
</evidence>
<evidence type="ECO:0000313" key="10">
    <source>
        <dbReference type="EMBL" id="AIY82722.1"/>
    </source>
</evidence>
<dbReference type="RefSeq" id="WP_039313089.1">
    <property type="nucleotide sequence ID" value="NZ_CP006905.1"/>
</dbReference>
<dbReference type="InterPro" id="IPR054566">
    <property type="entry name" value="ManC/GMP-like_b-helix"/>
</dbReference>
<comment type="catalytic activity">
    <reaction evidence="7">
        <text>alpha-D-mannose 1-phosphate + GTP + H(+) = GDP-alpha-D-mannose + diphosphate</text>
        <dbReference type="Rhea" id="RHEA:15229"/>
        <dbReference type="ChEBI" id="CHEBI:15378"/>
        <dbReference type="ChEBI" id="CHEBI:33019"/>
        <dbReference type="ChEBI" id="CHEBI:37565"/>
        <dbReference type="ChEBI" id="CHEBI:57527"/>
        <dbReference type="ChEBI" id="CHEBI:58409"/>
        <dbReference type="EC" id="2.7.7.13"/>
    </reaction>
</comment>
<dbReference type="eggNOG" id="COG0836">
    <property type="taxonomic scope" value="Bacteria"/>
</dbReference>
<keyword evidence="5" id="KW-0547">Nucleotide-binding</keyword>
<dbReference type="GO" id="GO:0009298">
    <property type="term" value="P:GDP-mannose biosynthetic process"/>
    <property type="evidence" value="ECO:0007669"/>
    <property type="project" value="TreeGrafter"/>
</dbReference>
<keyword evidence="3" id="KW-0808">Transferase</keyword>
<protein>
    <recommendedName>
        <fullName evidence="2">mannose-1-phosphate guanylyltransferase</fullName>
        <ecNumber evidence="2">2.7.7.13</ecNumber>
    </recommendedName>
</protein>
<dbReference type="PANTHER" id="PTHR46390:SF1">
    <property type="entry name" value="MANNOSE-1-PHOSPHATE GUANYLYLTRANSFERASE"/>
    <property type="match status" value="1"/>
</dbReference>
<dbReference type="SUPFAM" id="SSF159283">
    <property type="entry name" value="Guanosine diphospho-D-mannose pyrophosphorylase/mannose-6-phosphate isomerase linker domain"/>
    <property type="match status" value="1"/>
</dbReference>
<keyword evidence="6" id="KW-0342">GTP-binding</keyword>
<evidence type="ECO:0000256" key="1">
    <source>
        <dbReference type="ARBA" id="ARBA00006115"/>
    </source>
</evidence>
<feature type="domain" description="Nucleotidyl transferase" evidence="8">
    <location>
        <begin position="4"/>
        <end position="282"/>
    </location>
</feature>
<dbReference type="GO" id="GO:0016853">
    <property type="term" value="F:isomerase activity"/>
    <property type="evidence" value="ECO:0007669"/>
    <property type="project" value="UniProtKB-KW"/>
</dbReference>
<proteinExistence type="inferred from homology"/>
<dbReference type="Pfam" id="PF00483">
    <property type="entry name" value="NTP_transferase"/>
    <property type="match status" value="1"/>
</dbReference>
<evidence type="ECO:0000256" key="6">
    <source>
        <dbReference type="ARBA" id="ARBA00023134"/>
    </source>
</evidence>
<evidence type="ECO:0000256" key="3">
    <source>
        <dbReference type="ARBA" id="ARBA00022679"/>
    </source>
</evidence>
<comment type="similarity">
    <text evidence="1">Belongs to the mannose-6-phosphate isomerase type 2 family.</text>
</comment>
<dbReference type="PANTHER" id="PTHR46390">
    <property type="entry name" value="MANNOSE-1-PHOSPHATE GUANYLYLTRANSFERASE"/>
    <property type="match status" value="1"/>
</dbReference>
<feature type="domain" description="MannoseP isomerase/GMP-like beta-helix" evidence="9">
    <location>
        <begin position="297"/>
        <end position="345"/>
    </location>
</feature>
<dbReference type="KEGG" id="cbv:U729_1457"/>
<gene>
    <name evidence="10" type="ORF">U729_1457</name>
</gene>
<evidence type="ECO:0000256" key="4">
    <source>
        <dbReference type="ARBA" id="ARBA00022695"/>
    </source>
</evidence>
<dbReference type="FunFam" id="3.90.550.10:FF:000046">
    <property type="entry name" value="Mannose-1-phosphate guanylyltransferase (GDP)"/>
    <property type="match status" value="1"/>
</dbReference>
<dbReference type="SUPFAM" id="SSF53448">
    <property type="entry name" value="Nucleotide-diphospho-sugar transferases"/>
    <property type="match status" value="1"/>
</dbReference>
<keyword evidence="4" id="KW-0548">Nucleotidyltransferase</keyword>
<evidence type="ECO:0000256" key="5">
    <source>
        <dbReference type="ARBA" id="ARBA00022741"/>
    </source>
</evidence>